<evidence type="ECO:0000313" key="2">
    <source>
        <dbReference type="EMBL" id="KAH6594369.1"/>
    </source>
</evidence>
<feature type="compositionally biased region" description="Low complexity" evidence="1">
    <location>
        <begin position="67"/>
        <end position="76"/>
    </location>
</feature>
<dbReference type="EMBL" id="JAFCIX010000335">
    <property type="protein sequence ID" value="KAH6594369.1"/>
    <property type="molecule type" value="Genomic_DNA"/>
</dbReference>
<dbReference type="Proteomes" id="UP001648503">
    <property type="component" value="Unassembled WGS sequence"/>
</dbReference>
<feature type="compositionally biased region" description="Acidic residues" evidence="1">
    <location>
        <begin position="77"/>
        <end position="86"/>
    </location>
</feature>
<comment type="caution">
    <text evidence="2">The sequence shown here is derived from an EMBL/GenBank/DDBJ whole genome shotgun (WGS) entry which is preliminary data.</text>
</comment>
<evidence type="ECO:0000313" key="3">
    <source>
        <dbReference type="Proteomes" id="UP001648503"/>
    </source>
</evidence>
<organism evidence="2 3">
    <name type="scientific">Batrachochytrium salamandrivorans</name>
    <dbReference type="NCBI Taxonomy" id="1357716"/>
    <lineage>
        <taxon>Eukaryota</taxon>
        <taxon>Fungi</taxon>
        <taxon>Fungi incertae sedis</taxon>
        <taxon>Chytridiomycota</taxon>
        <taxon>Chytridiomycota incertae sedis</taxon>
        <taxon>Chytridiomycetes</taxon>
        <taxon>Rhizophydiales</taxon>
        <taxon>Rhizophydiales incertae sedis</taxon>
        <taxon>Batrachochytrium</taxon>
    </lineage>
</organism>
<sequence length="216" mass="23552">MVALAAAANGIHKTPTSTFEDYNSIMRRVKAQVKSKMLKTEPLPHPINALVSASQSSSHADSQHRPSLSSDSSSDSDTSDLADDHDDLDWEIDNSYSFAEAVVEFRQDLLSPIPPHASSLALTPPAVVLESAVEENADSVGLSSIQEKVSLSSKPLEEQFHHVLKGASILVDYQEKYILKHLAARRELALDAHSVSKDAATVMMEDIHDPIDEKQT</sequence>
<proteinExistence type="predicted"/>
<name>A0ABQ8FC44_9FUNG</name>
<gene>
    <name evidence="2" type="ORF">BASA50_006617</name>
</gene>
<evidence type="ECO:0000256" key="1">
    <source>
        <dbReference type="SAM" id="MobiDB-lite"/>
    </source>
</evidence>
<reference evidence="2 3" key="1">
    <citation type="submission" date="2021-02" db="EMBL/GenBank/DDBJ databases">
        <title>Variation within the Batrachochytrium salamandrivorans European outbreak.</title>
        <authorList>
            <person name="Kelly M."/>
            <person name="Pasmans F."/>
            <person name="Shea T.P."/>
            <person name="Munoz J.F."/>
            <person name="Carranza S."/>
            <person name="Cuomo C.A."/>
            <person name="Martel A."/>
        </authorList>
    </citation>
    <scope>NUCLEOTIDE SEQUENCE [LARGE SCALE GENOMIC DNA]</scope>
    <source>
        <strain evidence="2 3">AMFP18/2</strain>
    </source>
</reference>
<feature type="region of interest" description="Disordered" evidence="1">
    <location>
        <begin position="52"/>
        <end position="86"/>
    </location>
</feature>
<protein>
    <submittedName>
        <fullName evidence="2">Uncharacterized protein</fullName>
    </submittedName>
</protein>
<accession>A0ABQ8FC44</accession>
<keyword evidence="3" id="KW-1185">Reference proteome</keyword>